<feature type="domain" description="HTH merR-type" evidence="5">
    <location>
        <begin position="1"/>
        <end position="72"/>
    </location>
</feature>
<evidence type="ECO:0000256" key="3">
    <source>
        <dbReference type="ARBA" id="ARBA00023125"/>
    </source>
</evidence>
<reference evidence="6 7" key="1">
    <citation type="submission" date="2022-11" db="EMBL/GenBank/DDBJ databases">
        <title>Draft genome sequence of Saccharopolyspora sp. WRP15-2 isolated from rhizosphere soils of wild rice in Thailand.</title>
        <authorList>
            <person name="Duangmal K."/>
            <person name="Kammanee S."/>
            <person name="Muangham S."/>
        </authorList>
    </citation>
    <scope>NUCLEOTIDE SEQUENCE [LARGE SCALE GENOMIC DNA]</scope>
    <source>
        <strain evidence="6 7">WRP15-2</strain>
    </source>
</reference>
<dbReference type="Pfam" id="PF13411">
    <property type="entry name" value="MerR_1"/>
    <property type="match status" value="1"/>
</dbReference>
<name>A0ABT4UYN8_9PSEU</name>
<dbReference type="PANTHER" id="PTHR30204:SF69">
    <property type="entry name" value="MERR-FAMILY TRANSCRIPTIONAL REGULATOR"/>
    <property type="match status" value="1"/>
</dbReference>
<dbReference type="SUPFAM" id="SSF46955">
    <property type="entry name" value="Putative DNA-binding domain"/>
    <property type="match status" value="1"/>
</dbReference>
<evidence type="ECO:0000256" key="2">
    <source>
        <dbReference type="ARBA" id="ARBA00023015"/>
    </source>
</evidence>
<dbReference type="InterPro" id="IPR000551">
    <property type="entry name" value="MerR-type_HTH_dom"/>
</dbReference>
<protein>
    <submittedName>
        <fullName evidence="6">MerR family transcriptional regulator</fullName>
    </submittedName>
</protein>
<dbReference type="Proteomes" id="UP001210380">
    <property type="component" value="Unassembled WGS sequence"/>
</dbReference>
<gene>
    <name evidence="6" type="ORF">OU415_12340</name>
</gene>
<evidence type="ECO:0000313" key="6">
    <source>
        <dbReference type="EMBL" id="MDA3626229.1"/>
    </source>
</evidence>
<evidence type="ECO:0000313" key="7">
    <source>
        <dbReference type="Proteomes" id="UP001210380"/>
    </source>
</evidence>
<dbReference type="InterPro" id="IPR009061">
    <property type="entry name" value="DNA-bd_dom_put_sf"/>
</dbReference>
<keyword evidence="2" id="KW-0805">Transcription regulation</keyword>
<dbReference type="Gene3D" id="1.10.1660.10">
    <property type="match status" value="1"/>
</dbReference>
<evidence type="ECO:0000256" key="4">
    <source>
        <dbReference type="ARBA" id="ARBA00023163"/>
    </source>
</evidence>
<dbReference type="PANTHER" id="PTHR30204">
    <property type="entry name" value="REDOX-CYCLING DRUG-SENSING TRANSCRIPTIONAL ACTIVATOR SOXR"/>
    <property type="match status" value="1"/>
</dbReference>
<dbReference type="EMBL" id="JAQGLA010000014">
    <property type="protein sequence ID" value="MDA3626229.1"/>
    <property type="molecule type" value="Genomic_DNA"/>
</dbReference>
<keyword evidence="7" id="KW-1185">Reference proteome</keyword>
<keyword evidence="1" id="KW-0678">Repressor</keyword>
<keyword evidence="3" id="KW-0238">DNA-binding</keyword>
<sequence length="129" mass="14805">MTAATPIRAVADHFELAVSTLHYWERRGLITPHRRGGQRWYDTDQLYRIALIKEWRTSGLFSLEQIALMLSGVPDWREEVVARIGEIEQQQAELAGARSYLVRLLGCRSPEDPERCPGFRAETEIPAVR</sequence>
<evidence type="ECO:0000256" key="1">
    <source>
        <dbReference type="ARBA" id="ARBA00022491"/>
    </source>
</evidence>
<proteinExistence type="predicted"/>
<comment type="caution">
    <text evidence="6">The sequence shown here is derived from an EMBL/GenBank/DDBJ whole genome shotgun (WGS) entry which is preliminary data.</text>
</comment>
<dbReference type="PROSITE" id="PS50937">
    <property type="entry name" value="HTH_MERR_2"/>
    <property type="match status" value="1"/>
</dbReference>
<organism evidence="6 7">
    <name type="scientific">Saccharopolyspora oryzae</name>
    <dbReference type="NCBI Taxonomy" id="2997343"/>
    <lineage>
        <taxon>Bacteria</taxon>
        <taxon>Bacillati</taxon>
        <taxon>Actinomycetota</taxon>
        <taxon>Actinomycetes</taxon>
        <taxon>Pseudonocardiales</taxon>
        <taxon>Pseudonocardiaceae</taxon>
        <taxon>Saccharopolyspora</taxon>
    </lineage>
</organism>
<keyword evidence="4" id="KW-0804">Transcription</keyword>
<dbReference type="InterPro" id="IPR047057">
    <property type="entry name" value="MerR_fam"/>
</dbReference>
<dbReference type="SMART" id="SM00422">
    <property type="entry name" value="HTH_MERR"/>
    <property type="match status" value="1"/>
</dbReference>
<dbReference type="RefSeq" id="WP_270948813.1">
    <property type="nucleotide sequence ID" value="NZ_JAQGLA010000014.1"/>
</dbReference>
<accession>A0ABT4UYN8</accession>
<evidence type="ECO:0000259" key="5">
    <source>
        <dbReference type="PROSITE" id="PS50937"/>
    </source>
</evidence>